<sequence>MGQEKAPNEPKCSLLGQKRMQKREREADEVFVDADEGNTQAGVELWLN</sequence>
<dbReference type="AlphaFoldDB" id="A0A4Y2WN45"/>
<evidence type="ECO:0000313" key="3">
    <source>
        <dbReference type="EMBL" id="GBO37861.1"/>
    </source>
</evidence>
<reference evidence="2 4" key="1">
    <citation type="journal article" date="2019" name="Sci. Rep.">
        <title>Orb-weaving spider Araneus ventricosus genome elucidates the spidroin gene catalogue.</title>
        <authorList>
            <person name="Kono N."/>
            <person name="Nakamura H."/>
            <person name="Ohtoshi R."/>
            <person name="Moran D.A.P."/>
            <person name="Shinohara A."/>
            <person name="Yoshida Y."/>
            <person name="Fujiwara M."/>
            <person name="Mori M."/>
            <person name="Tomita M."/>
            <person name="Arakawa K."/>
        </authorList>
    </citation>
    <scope>NUCLEOTIDE SEQUENCE [LARGE SCALE GENOMIC DNA]</scope>
</reference>
<dbReference type="EMBL" id="BGPR01062441">
    <property type="protein sequence ID" value="GBO37860.1"/>
    <property type="molecule type" value="Genomic_DNA"/>
</dbReference>
<dbReference type="Proteomes" id="UP000499080">
    <property type="component" value="Unassembled WGS sequence"/>
</dbReference>
<evidence type="ECO:0000313" key="4">
    <source>
        <dbReference type="Proteomes" id="UP000499080"/>
    </source>
</evidence>
<protein>
    <submittedName>
        <fullName evidence="2">Uncharacterized protein</fullName>
    </submittedName>
</protein>
<feature type="non-terminal residue" evidence="2">
    <location>
        <position position="48"/>
    </location>
</feature>
<gene>
    <name evidence="2" type="ORF">AVEN_124692_1</name>
    <name evidence="3" type="ORF">AVEN_215956_1</name>
</gene>
<dbReference type="EMBL" id="BGPR01062446">
    <property type="protein sequence ID" value="GBO37861.1"/>
    <property type="molecule type" value="Genomic_DNA"/>
</dbReference>
<feature type="region of interest" description="Disordered" evidence="1">
    <location>
        <begin position="1"/>
        <end position="35"/>
    </location>
</feature>
<organism evidence="2 4">
    <name type="scientific">Araneus ventricosus</name>
    <name type="common">Orbweaver spider</name>
    <name type="synonym">Epeira ventricosa</name>
    <dbReference type="NCBI Taxonomy" id="182803"/>
    <lineage>
        <taxon>Eukaryota</taxon>
        <taxon>Metazoa</taxon>
        <taxon>Ecdysozoa</taxon>
        <taxon>Arthropoda</taxon>
        <taxon>Chelicerata</taxon>
        <taxon>Arachnida</taxon>
        <taxon>Araneae</taxon>
        <taxon>Araneomorphae</taxon>
        <taxon>Entelegynae</taxon>
        <taxon>Araneoidea</taxon>
        <taxon>Araneidae</taxon>
        <taxon>Araneus</taxon>
    </lineage>
</organism>
<comment type="caution">
    <text evidence="2">The sequence shown here is derived from an EMBL/GenBank/DDBJ whole genome shotgun (WGS) entry which is preliminary data.</text>
</comment>
<evidence type="ECO:0000313" key="2">
    <source>
        <dbReference type="EMBL" id="GBO37860.1"/>
    </source>
</evidence>
<name>A0A4Y2WN45_ARAVE</name>
<keyword evidence="4" id="KW-1185">Reference proteome</keyword>
<accession>A0A4Y2WN45</accession>
<proteinExistence type="predicted"/>
<evidence type="ECO:0000256" key="1">
    <source>
        <dbReference type="SAM" id="MobiDB-lite"/>
    </source>
</evidence>